<gene>
    <name evidence="9" type="ORF">BSL78_11959</name>
</gene>
<evidence type="ECO:0000256" key="3">
    <source>
        <dbReference type="ARBA" id="ARBA00023157"/>
    </source>
</evidence>
<evidence type="ECO:0000256" key="8">
    <source>
        <dbReference type="RuleBase" id="RU368025"/>
    </source>
</evidence>
<evidence type="ECO:0000256" key="1">
    <source>
        <dbReference type="ARBA" id="ARBA00008595"/>
    </source>
</evidence>
<feature type="active site" description="Proton acceptor" evidence="5">
    <location>
        <position position="114"/>
    </location>
</feature>
<feature type="binding site" evidence="6">
    <location>
        <position position="50"/>
    </location>
    <ligand>
        <name>Ca(2+)</name>
        <dbReference type="ChEBI" id="CHEBI:29108"/>
        <label>1</label>
        <note>catalytic</note>
    </ligand>
</feature>
<keyword evidence="4 8" id="KW-0325">Glycoprotein</keyword>
<dbReference type="GO" id="GO:0004064">
    <property type="term" value="F:arylesterase activity"/>
    <property type="evidence" value="ECO:0007669"/>
    <property type="project" value="UniProtKB-UniRule"/>
</dbReference>
<feature type="chain" id="PRO_5029941375" description="Paraoxonase" evidence="8">
    <location>
        <begin position="21"/>
        <end position="364"/>
    </location>
</feature>
<dbReference type="PANTHER" id="PTHR11799">
    <property type="entry name" value="PARAOXONASE"/>
    <property type="match status" value="1"/>
</dbReference>
<keyword evidence="6 8" id="KW-0479">Metal-binding</keyword>
<comment type="cofactor">
    <cofactor evidence="6 8">
        <name>Ca(2+)</name>
        <dbReference type="ChEBI" id="CHEBI:29108"/>
    </cofactor>
    <text evidence="6 8">Binds 2 calcium ions per subunit.</text>
</comment>
<organism evidence="9 10">
    <name type="scientific">Stichopus japonicus</name>
    <name type="common">Sea cucumber</name>
    <dbReference type="NCBI Taxonomy" id="307972"/>
    <lineage>
        <taxon>Eukaryota</taxon>
        <taxon>Metazoa</taxon>
        <taxon>Echinodermata</taxon>
        <taxon>Eleutherozoa</taxon>
        <taxon>Echinozoa</taxon>
        <taxon>Holothuroidea</taxon>
        <taxon>Aspidochirotacea</taxon>
        <taxon>Aspidochirotida</taxon>
        <taxon>Stichopodidae</taxon>
        <taxon>Apostichopus</taxon>
    </lineage>
</organism>
<feature type="signal peptide" evidence="8">
    <location>
        <begin position="1"/>
        <end position="20"/>
    </location>
</feature>
<protein>
    <recommendedName>
        <fullName evidence="8">Paraoxonase</fullName>
        <ecNumber evidence="8">3.1.1.2</ecNumber>
    </recommendedName>
</protein>
<dbReference type="EMBL" id="MRZV01000386">
    <property type="protein sequence ID" value="PIK51168.1"/>
    <property type="molecule type" value="Genomic_DNA"/>
</dbReference>
<comment type="catalytic activity">
    <reaction evidence="8">
        <text>a phenyl acetate + H2O = a phenol + acetate + H(+)</text>
        <dbReference type="Rhea" id="RHEA:17309"/>
        <dbReference type="ChEBI" id="CHEBI:15377"/>
        <dbReference type="ChEBI" id="CHEBI:15378"/>
        <dbReference type="ChEBI" id="CHEBI:30089"/>
        <dbReference type="ChEBI" id="CHEBI:33853"/>
        <dbReference type="ChEBI" id="CHEBI:140310"/>
        <dbReference type="EC" id="3.1.1.2"/>
    </reaction>
</comment>
<evidence type="ECO:0000313" key="10">
    <source>
        <dbReference type="Proteomes" id="UP000230750"/>
    </source>
</evidence>
<comment type="similarity">
    <text evidence="1 8">Belongs to the paraoxonase family.</text>
</comment>
<keyword evidence="10" id="KW-1185">Reference proteome</keyword>
<reference evidence="9 10" key="1">
    <citation type="journal article" date="2017" name="PLoS Biol.">
        <title>The sea cucumber genome provides insights into morphological evolution and visceral regeneration.</title>
        <authorList>
            <person name="Zhang X."/>
            <person name="Sun L."/>
            <person name="Yuan J."/>
            <person name="Sun Y."/>
            <person name="Gao Y."/>
            <person name="Zhang L."/>
            <person name="Li S."/>
            <person name="Dai H."/>
            <person name="Hamel J.F."/>
            <person name="Liu C."/>
            <person name="Yu Y."/>
            <person name="Liu S."/>
            <person name="Lin W."/>
            <person name="Guo K."/>
            <person name="Jin S."/>
            <person name="Xu P."/>
            <person name="Storey K.B."/>
            <person name="Huan P."/>
            <person name="Zhang T."/>
            <person name="Zhou Y."/>
            <person name="Zhang J."/>
            <person name="Lin C."/>
            <person name="Li X."/>
            <person name="Xing L."/>
            <person name="Huo D."/>
            <person name="Sun M."/>
            <person name="Wang L."/>
            <person name="Mercier A."/>
            <person name="Li F."/>
            <person name="Yang H."/>
            <person name="Xiang J."/>
        </authorList>
    </citation>
    <scope>NUCLEOTIDE SEQUENCE [LARGE SCALE GENOMIC DNA]</scope>
    <source>
        <strain evidence="9">Shaxun</strain>
        <tissue evidence="9">Muscle</tissue>
    </source>
</reference>
<dbReference type="Gene3D" id="2.120.10.30">
    <property type="entry name" value="TolB, C-terminal domain"/>
    <property type="match status" value="1"/>
</dbReference>
<evidence type="ECO:0000256" key="6">
    <source>
        <dbReference type="PIRSR" id="PIRSR602640-2"/>
    </source>
</evidence>
<keyword evidence="3 7" id="KW-1015">Disulfide bond</keyword>
<comment type="caution">
    <text evidence="9">The sequence shown here is derived from an EMBL/GenBank/DDBJ whole genome shotgun (WGS) entry which is preliminary data.</text>
</comment>
<keyword evidence="2 8" id="KW-0378">Hydrolase</keyword>
<dbReference type="OrthoDB" id="423498at2759"/>
<name>A0A2G8KT38_STIJA</name>
<evidence type="ECO:0000256" key="7">
    <source>
        <dbReference type="PIRSR" id="PIRSR602640-3"/>
    </source>
</evidence>
<dbReference type="InterPro" id="IPR011042">
    <property type="entry name" value="6-blade_b-propeller_TolB-like"/>
</dbReference>
<dbReference type="InterPro" id="IPR051288">
    <property type="entry name" value="Serum_paraoxonase/arylesterase"/>
</dbReference>
<feature type="binding site" evidence="6">
    <location>
        <position position="223"/>
    </location>
    <ligand>
        <name>Ca(2+)</name>
        <dbReference type="ChEBI" id="CHEBI:29108"/>
        <label>1</label>
        <note>catalytic</note>
    </ligand>
</feature>
<feature type="binding site" evidence="6">
    <location>
        <position position="269"/>
    </location>
    <ligand>
        <name>Ca(2+)</name>
        <dbReference type="ChEBI" id="CHEBI:29108"/>
        <label>1</label>
        <note>catalytic</note>
    </ligand>
</feature>
<evidence type="ECO:0000256" key="5">
    <source>
        <dbReference type="PIRSR" id="PIRSR602640-1"/>
    </source>
</evidence>
<feature type="binding site" evidence="6">
    <location>
        <position position="51"/>
    </location>
    <ligand>
        <name>Ca(2+)</name>
        <dbReference type="ChEBI" id="CHEBI:29108"/>
        <label>1</label>
        <note>catalytic</note>
    </ligand>
</feature>
<feature type="binding site" evidence="6">
    <location>
        <position position="270"/>
    </location>
    <ligand>
        <name>Ca(2+)</name>
        <dbReference type="ChEBI" id="CHEBI:29108"/>
        <label>1</label>
        <note>catalytic</note>
    </ligand>
</feature>
<evidence type="ECO:0000256" key="2">
    <source>
        <dbReference type="ARBA" id="ARBA00022801"/>
    </source>
</evidence>
<dbReference type="InterPro" id="IPR002640">
    <property type="entry name" value="Arylesterase"/>
</dbReference>
<dbReference type="SUPFAM" id="SSF63829">
    <property type="entry name" value="Calcium-dependent phosphotriesterase"/>
    <property type="match status" value="1"/>
</dbReference>
<evidence type="ECO:0000256" key="4">
    <source>
        <dbReference type="ARBA" id="ARBA00023180"/>
    </source>
</evidence>
<accession>A0A2G8KT38</accession>
<proteinExistence type="inferred from homology"/>
<dbReference type="PANTHER" id="PTHR11799:SF12">
    <property type="entry name" value="PARAOXONASE-RELATED"/>
    <property type="match status" value="1"/>
</dbReference>
<feature type="binding site" evidence="6">
    <location>
        <position position="169"/>
    </location>
    <ligand>
        <name>Ca(2+)</name>
        <dbReference type="ChEBI" id="CHEBI:29108"/>
        <label>2</label>
    </ligand>
</feature>
<dbReference type="GO" id="GO:0046872">
    <property type="term" value="F:metal ion binding"/>
    <property type="evidence" value="ECO:0007669"/>
    <property type="project" value="UniProtKB-KW"/>
</dbReference>
<feature type="disulfide bond" description="In form B" evidence="7">
    <location>
        <begin position="39"/>
        <end position="360"/>
    </location>
</feature>
<keyword evidence="6 8" id="KW-0106">Calcium</keyword>
<feature type="binding site" evidence="6">
    <location>
        <position position="168"/>
    </location>
    <ligand>
        <name>Ca(2+)</name>
        <dbReference type="ChEBI" id="CHEBI:29108"/>
        <label>1</label>
        <note>catalytic</note>
    </ligand>
</feature>
<dbReference type="Proteomes" id="UP000230750">
    <property type="component" value="Unassembled WGS sequence"/>
</dbReference>
<evidence type="ECO:0000313" key="9">
    <source>
        <dbReference type="EMBL" id="PIK51168.1"/>
    </source>
</evidence>
<dbReference type="EC" id="3.1.1.2" evidence="8"/>
<dbReference type="Pfam" id="PF01731">
    <property type="entry name" value="Arylesterase"/>
    <property type="match status" value="1"/>
</dbReference>
<keyword evidence="8" id="KW-0732">Signal</keyword>
<dbReference type="AlphaFoldDB" id="A0A2G8KT38"/>
<sequence>MILKATVLLIALFALQRVWQLSPGFGIHSKGYIHRPGPCRTVKPIQTGSEDITLTDNGIAFISSGLRLNLCKQLFDKKIQQFTGRIYKFNFNDPGHAAVEVALPRELEKDFNPHGVSHWKDASSDELWLFVVNHRKDNDNVEVMKYNHELNSLSLVRSVQSTMFTSVNDILAVGPNSFYASNDGYFHGCLRPLEVVVGLALGSVVFFDGVTASLVVQRQSDLNSMALSKDGTRLFLTKTFEQQINIFNISKENGNLMFDRAIDVGVSIDNIYADPVSDDLWLGAHSSMFLLSQHMTNLDVKAPSKVVRVHPLGLETDRFESYELHSPFGDDGRLISGSSSAVYYQEKMLVGSISDTLVFCDIIV</sequence>
<dbReference type="PRINTS" id="PR01785">
    <property type="entry name" value="PARAOXONASE"/>
</dbReference>